<evidence type="ECO:0000313" key="10">
    <source>
        <dbReference type="Proteomes" id="UP000236454"/>
    </source>
</evidence>
<evidence type="ECO:0000313" key="9">
    <source>
        <dbReference type="EMBL" id="SFT53270.1"/>
    </source>
</evidence>
<keyword evidence="5 7" id="KW-1133">Transmembrane helix</keyword>
<feature type="transmembrane region" description="Helical" evidence="7">
    <location>
        <begin position="68"/>
        <end position="90"/>
    </location>
</feature>
<feature type="transmembrane region" description="Helical" evidence="7">
    <location>
        <begin position="102"/>
        <end position="121"/>
    </location>
</feature>
<dbReference type="AlphaFoldDB" id="A0A1I6YS38"/>
<evidence type="ECO:0000256" key="6">
    <source>
        <dbReference type="ARBA" id="ARBA00023136"/>
    </source>
</evidence>
<dbReference type="GO" id="GO:0005886">
    <property type="term" value="C:plasma membrane"/>
    <property type="evidence" value="ECO:0007669"/>
    <property type="project" value="UniProtKB-SubCell"/>
</dbReference>
<evidence type="ECO:0000256" key="2">
    <source>
        <dbReference type="ARBA" id="ARBA00008193"/>
    </source>
</evidence>
<evidence type="ECO:0000256" key="5">
    <source>
        <dbReference type="ARBA" id="ARBA00022989"/>
    </source>
</evidence>
<sequence length="218" mass="24216">MYKNRRIFRESRKVILDVIDHIGVFFLAISGVLTASEKDMDFFGGYIIAFIASLGGGTLRDLLLNTDVAWMSSMSLIITVMLGATIGIFFQSSFREMRKTFFVFDTLGMSLFTIAGLQKGLEFDQLPFVALLLGVITATFGGVIRDVLCNDIPLIFRKEVYATACISGGGIYLVGTYLGFGNSVPLLVISMSVIVIIRTLAVWRKWHMPLVKNVFNKK</sequence>
<gene>
    <name evidence="9" type="ORF">SAMN05216474_1128</name>
</gene>
<evidence type="ECO:0000256" key="3">
    <source>
        <dbReference type="ARBA" id="ARBA00022475"/>
    </source>
</evidence>
<reference evidence="9 10" key="1">
    <citation type="submission" date="2016-10" db="EMBL/GenBank/DDBJ databases">
        <authorList>
            <person name="de Groot N.N."/>
        </authorList>
    </citation>
    <scope>NUCLEOTIDE SEQUENCE [LARGE SCALE GENOMIC DNA]</scope>
    <source>
        <strain evidence="9 10">CGMCC 1.7005</strain>
    </source>
</reference>
<keyword evidence="6 7" id="KW-0472">Membrane</keyword>
<feature type="transmembrane region" description="Helical" evidence="7">
    <location>
        <begin position="186"/>
        <end position="203"/>
    </location>
</feature>
<protein>
    <submittedName>
        <fullName evidence="9">Uncharacterized membrane protein YeiH</fullName>
    </submittedName>
</protein>
<comment type="similarity">
    <text evidence="2">Belongs to the UPF0126 family.</text>
</comment>
<dbReference type="PANTHER" id="PTHR30506:SF3">
    <property type="entry name" value="UPF0126 INNER MEMBRANE PROTEIN YADS-RELATED"/>
    <property type="match status" value="1"/>
</dbReference>
<keyword evidence="4 7" id="KW-0812">Transmembrane</keyword>
<dbReference type="Pfam" id="PF03458">
    <property type="entry name" value="Gly_transporter"/>
    <property type="match status" value="2"/>
</dbReference>
<feature type="domain" description="Glycine transporter" evidence="8">
    <location>
        <begin position="18"/>
        <end position="91"/>
    </location>
</feature>
<keyword evidence="3" id="KW-1003">Cell membrane</keyword>
<proteinExistence type="inferred from homology"/>
<feature type="domain" description="Glycine transporter" evidence="8">
    <location>
        <begin position="103"/>
        <end position="174"/>
    </location>
</feature>
<dbReference type="EMBL" id="FPAS01000001">
    <property type="protein sequence ID" value="SFT53270.1"/>
    <property type="molecule type" value="Genomic_DNA"/>
</dbReference>
<accession>A0A1I6YS38</accession>
<dbReference type="STRING" id="477690.SAMN05216474_1128"/>
<dbReference type="PANTHER" id="PTHR30506">
    <property type="entry name" value="INNER MEMBRANE PROTEIN"/>
    <property type="match status" value="1"/>
</dbReference>
<evidence type="ECO:0000256" key="4">
    <source>
        <dbReference type="ARBA" id="ARBA00022692"/>
    </source>
</evidence>
<keyword evidence="10" id="KW-1185">Reference proteome</keyword>
<evidence type="ECO:0000259" key="8">
    <source>
        <dbReference type="Pfam" id="PF03458"/>
    </source>
</evidence>
<comment type="subcellular location">
    <subcellularLocation>
        <location evidence="1">Cell membrane</location>
        <topology evidence="1">Multi-pass membrane protein</topology>
    </subcellularLocation>
</comment>
<dbReference type="InterPro" id="IPR005115">
    <property type="entry name" value="Gly_transporter"/>
</dbReference>
<evidence type="ECO:0000256" key="1">
    <source>
        <dbReference type="ARBA" id="ARBA00004651"/>
    </source>
</evidence>
<dbReference type="Proteomes" id="UP000236454">
    <property type="component" value="Unassembled WGS sequence"/>
</dbReference>
<evidence type="ECO:0000256" key="7">
    <source>
        <dbReference type="SAM" id="Phobius"/>
    </source>
</evidence>
<name>A0A1I6YS38_9FLAO</name>
<feature type="transmembrane region" description="Helical" evidence="7">
    <location>
        <begin position="127"/>
        <end position="148"/>
    </location>
</feature>
<organism evidence="9 10">
    <name type="scientific">Lishizhenia tianjinensis</name>
    <dbReference type="NCBI Taxonomy" id="477690"/>
    <lineage>
        <taxon>Bacteria</taxon>
        <taxon>Pseudomonadati</taxon>
        <taxon>Bacteroidota</taxon>
        <taxon>Flavobacteriia</taxon>
        <taxon>Flavobacteriales</taxon>
        <taxon>Crocinitomicaceae</taxon>
        <taxon>Lishizhenia</taxon>
    </lineage>
</organism>
<feature type="transmembrane region" description="Helical" evidence="7">
    <location>
        <begin position="160"/>
        <end position="180"/>
    </location>
</feature>
<dbReference type="RefSeq" id="WP_244526194.1">
    <property type="nucleotide sequence ID" value="NZ_FPAS01000001.1"/>
</dbReference>